<evidence type="ECO:0000313" key="2">
    <source>
        <dbReference type="Proteomes" id="UP000223596"/>
    </source>
</evidence>
<dbReference type="EMBL" id="PDBW01000001">
    <property type="protein sequence ID" value="PFH04115.1"/>
    <property type="molecule type" value="Genomic_DNA"/>
</dbReference>
<evidence type="ECO:0000313" key="1">
    <source>
        <dbReference type="EMBL" id="PFH04115.1"/>
    </source>
</evidence>
<organism evidence="1 2">
    <name type="scientific">Acetivibrio thermocellus AD2</name>
    <dbReference type="NCBI Taxonomy" id="1138384"/>
    <lineage>
        <taxon>Bacteria</taxon>
        <taxon>Bacillati</taxon>
        <taxon>Bacillota</taxon>
        <taxon>Clostridia</taxon>
        <taxon>Eubacteriales</taxon>
        <taxon>Oscillospiraceae</taxon>
        <taxon>Acetivibrio</taxon>
    </lineage>
</organism>
<protein>
    <submittedName>
        <fullName evidence="1">Cyclic lactone autoinducer peptide</fullName>
    </submittedName>
</protein>
<dbReference type="Proteomes" id="UP000223596">
    <property type="component" value="Unassembled WGS sequence"/>
</dbReference>
<comment type="caution">
    <text evidence="1">The sequence shown here is derived from an EMBL/GenBank/DDBJ whole genome shotgun (WGS) entry which is preliminary data.</text>
</comment>
<sequence length="40" mass="4363">MKNKVLSAISAVLFVIASMVASSASFFIFYQPKTPKALKK</sequence>
<dbReference type="NCBIfam" id="TIGR04223">
    <property type="entry name" value="quorum_AgrD"/>
    <property type="match status" value="1"/>
</dbReference>
<reference evidence="1 2" key="1">
    <citation type="submission" date="2017-09" db="EMBL/GenBank/DDBJ databases">
        <title>Evaluation of Pacific Biosciences Sequencing Technology to Finishing C. thermocellum Genome Sequences.</title>
        <authorList>
            <person name="Brown S."/>
        </authorList>
    </citation>
    <scope>NUCLEOTIDE SEQUENCE [LARGE SCALE GENOMIC DNA]</scope>
    <source>
        <strain evidence="1 2">AD2</strain>
    </source>
</reference>
<dbReference type="AlphaFoldDB" id="A0AB36TKS1"/>
<gene>
    <name evidence="1" type="ORF">M972_112939</name>
</gene>
<dbReference type="InterPro" id="IPR009229">
    <property type="entry name" value="AgrD"/>
</dbReference>
<accession>A0AB36TKS1</accession>
<name>A0AB36TKS1_ACETH</name>
<dbReference type="RefSeq" id="WP_003515066.1">
    <property type="nucleotide sequence ID" value="NZ_CP013828.1"/>
</dbReference>
<proteinExistence type="predicted"/>